<dbReference type="SUPFAM" id="SSF53732">
    <property type="entry name" value="Aconitase iron-sulfur domain"/>
    <property type="match status" value="1"/>
</dbReference>
<dbReference type="NCBIfam" id="TIGR01341">
    <property type="entry name" value="aconitase_1"/>
    <property type="match status" value="1"/>
</dbReference>
<dbReference type="GO" id="GO:0046872">
    <property type="term" value="F:metal ion binding"/>
    <property type="evidence" value="ECO:0007669"/>
    <property type="project" value="UniProtKB-KW"/>
</dbReference>
<gene>
    <name evidence="9" type="primary">acn</name>
    <name evidence="9" type="ordered locus">TTX_0493</name>
</gene>
<evidence type="ECO:0000256" key="6">
    <source>
        <dbReference type="ARBA" id="ARBA00023239"/>
    </source>
</evidence>
<dbReference type="CDD" id="cd01580">
    <property type="entry name" value="AcnA_IRP_Swivel"/>
    <property type="match status" value="1"/>
</dbReference>
<dbReference type="KEGG" id="ttn:TTX_0493"/>
<dbReference type="Pfam" id="PF00694">
    <property type="entry name" value="Aconitase_C"/>
    <property type="match status" value="1"/>
</dbReference>
<dbReference type="GO" id="GO:0003994">
    <property type="term" value="F:aconitate hydratase activity"/>
    <property type="evidence" value="ECO:0007669"/>
    <property type="project" value="UniProtKB-EC"/>
</dbReference>
<dbReference type="OrthoDB" id="255at2157"/>
<evidence type="ECO:0000256" key="2">
    <source>
        <dbReference type="ARBA" id="ARBA00007185"/>
    </source>
</evidence>
<dbReference type="Pfam" id="PF00330">
    <property type="entry name" value="Aconitase"/>
    <property type="match status" value="1"/>
</dbReference>
<proteinExistence type="inferred from homology"/>
<protein>
    <submittedName>
        <fullName evidence="9">Aconitate hydratase</fullName>
        <ecNumber evidence="9">4.2.1.3</ecNumber>
    </submittedName>
</protein>
<evidence type="ECO:0000259" key="7">
    <source>
        <dbReference type="Pfam" id="PF00330"/>
    </source>
</evidence>
<dbReference type="InterPro" id="IPR001030">
    <property type="entry name" value="Acoase/IPM_deHydtase_lsu_aba"/>
</dbReference>
<dbReference type="PROSITE" id="PS01244">
    <property type="entry name" value="ACONITASE_2"/>
    <property type="match status" value="1"/>
</dbReference>
<evidence type="ECO:0000256" key="1">
    <source>
        <dbReference type="ARBA" id="ARBA00001966"/>
    </source>
</evidence>
<dbReference type="AlphaFoldDB" id="G4RNL6"/>
<dbReference type="Gene3D" id="3.30.499.10">
    <property type="entry name" value="Aconitase, domain 3"/>
    <property type="match status" value="2"/>
</dbReference>
<dbReference type="Gene3D" id="3.20.19.10">
    <property type="entry name" value="Aconitase, domain 4"/>
    <property type="match status" value="1"/>
</dbReference>
<dbReference type="PROSITE" id="PS00450">
    <property type="entry name" value="ACONITASE_1"/>
    <property type="match status" value="1"/>
</dbReference>
<dbReference type="STRING" id="768679.TTX_0493"/>
<dbReference type="PATRIC" id="fig|768679.9.peg.508"/>
<feature type="domain" description="Aconitase/3-isopropylmalate dehydratase large subunit alpha/beta/alpha" evidence="7">
    <location>
        <begin position="70"/>
        <end position="551"/>
    </location>
</feature>
<evidence type="ECO:0000256" key="5">
    <source>
        <dbReference type="ARBA" id="ARBA00023014"/>
    </source>
</evidence>
<dbReference type="InterPro" id="IPR015928">
    <property type="entry name" value="Aconitase/3IPM_dehydase_swvl"/>
</dbReference>
<evidence type="ECO:0000256" key="4">
    <source>
        <dbReference type="ARBA" id="ARBA00023004"/>
    </source>
</evidence>
<dbReference type="InterPro" id="IPR000573">
    <property type="entry name" value="AconitaseA/IPMdHydase_ssu_swvl"/>
</dbReference>
<keyword evidence="10" id="KW-1185">Reference proteome</keyword>
<accession>G4RNL6</accession>
<keyword evidence="4" id="KW-0408">Iron</keyword>
<dbReference type="NCBIfam" id="NF009520">
    <property type="entry name" value="PRK12881.1"/>
    <property type="match status" value="1"/>
</dbReference>
<evidence type="ECO:0000256" key="3">
    <source>
        <dbReference type="ARBA" id="ARBA00022723"/>
    </source>
</evidence>
<dbReference type="GO" id="GO:0051536">
    <property type="term" value="F:iron-sulfur cluster binding"/>
    <property type="evidence" value="ECO:0007669"/>
    <property type="project" value="UniProtKB-KW"/>
</dbReference>
<keyword evidence="6 9" id="KW-0456">Lyase</keyword>
<keyword evidence="3" id="KW-0479">Metal-binding</keyword>
<dbReference type="InterPro" id="IPR044137">
    <property type="entry name" value="AcnA_IRP_Swivel"/>
</dbReference>
<dbReference type="Gene3D" id="6.10.190.10">
    <property type="match status" value="1"/>
</dbReference>
<dbReference type="InterPro" id="IPR015931">
    <property type="entry name" value="Acnase/IPM_dHydase_lsu_aba_1/3"/>
</dbReference>
<dbReference type="PaxDb" id="768679-TTX_0493"/>
<dbReference type="CDD" id="cd01586">
    <property type="entry name" value="AcnA_IRP"/>
    <property type="match status" value="1"/>
</dbReference>
<dbReference type="Proteomes" id="UP000002654">
    <property type="component" value="Chromosome"/>
</dbReference>
<dbReference type="EC" id="4.2.1.3" evidence="9"/>
<dbReference type="SUPFAM" id="SSF52016">
    <property type="entry name" value="LeuD/IlvD-like"/>
    <property type="match status" value="1"/>
</dbReference>
<evidence type="ECO:0000259" key="8">
    <source>
        <dbReference type="Pfam" id="PF00694"/>
    </source>
</evidence>
<organism evidence="9 10">
    <name type="scientific">Thermoproteus tenax (strain ATCC 35583 / DSM 2078 / JCM 9277 / NBRC 100435 / Kra 1)</name>
    <dbReference type="NCBI Taxonomy" id="768679"/>
    <lineage>
        <taxon>Archaea</taxon>
        <taxon>Thermoproteota</taxon>
        <taxon>Thermoprotei</taxon>
        <taxon>Thermoproteales</taxon>
        <taxon>Thermoproteaceae</taxon>
        <taxon>Thermoproteus</taxon>
    </lineage>
</organism>
<dbReference type="InterPro" id="IPR036008">
    <property type="entry name" value="Aconitase_4Fe-4S_dom"/>
</dbReference>
<evidence type="ECO:0000313" key="10">
    <source>
        <dbReference type="Proteomes" id="UP000002654"/>
    </source>
</evidence>
<dbReference type="PANTHER" id="PTHR11670">
    <property type="entry name" value="ACONITASE/IRON-RESPONSIVE ELEMENT FAMILY MEMBER"/>
    <property type="match status" value="1"/>
</dbReference>
<keyword evidence="5" id="KW-0411">Iron-sulfur</keyword>
<comment type="cofactor">
    <cofactor evidence="1">
        <name>[4Fe-4S] cluster</name>
        <dbReference type="ChEBI" id="CHEBI:49883"/>
    </cofactor>
</comment>
<dbReference type="GeneID" id="11263495"/>
<dbReference type="EMBL" id="FN869859">
    <property type="protein sequence ID" value="CCC81160.1"/>
    <property type="molecule type" value="Genomic_DNA"/>
</dbReference>
<dbReference type="NCBIfam" id="NF006757">
    <property type="entry name" value="PRK09277.1"/>
    <property type="match status" value="1"/>
</dbReference>
<evidence type="ECO:0000313" key="9">
    <source>
        <dbReference type="EMBL" id="CCC81160.1"/>
    </source>
</evidence>
<reference evidence="9 10" key="1">
    <citation type="journal article" date="2011" name="PLoS ONE">
        <title>The complete genome sequence of Thermoproteus tenax: a physiologically versatile member of the Crenarchaeota.</title>
        <authorList>
            <person name="Siebers B."/>
            <person name="Zaparty M."/>
            <person name="Raddatz G."/>
            <person name="Tjaden B."/>
            <person name="Albers S.V."/>
            <person name="Bell S.D."/>
            <person name="Blombach F."/>
            <person name="Kletzin A."/>
            <person name="Kyrpides N."/>
            <person name="Lanz C."/>
            <person name="Plagens A."/>
            <person name="Rampp M."/>
            <person name="Rosinus A."/>
            <person name="von Jan M."/>
            <person name="Makarova K.S."/>
            <person name="Klenk H.P."/>
            <person name="Schuster S.C."/>
            <person name="Hensel R."/>
        </authorList>
    </citation>
    <scope>NUCLEOTIDE SEQUENCE [LARGE SCALE GENOMIC DNA]</scope>
    <source>
        <strain evidence="10">ATCC 35583 / DSM 2078 / JCM 9277 / NBRC 100435 / Kra 1</strain>
    </source>
</reference>
<comment type="similarity">
    <text evidence="2">Belongs to the aconitase/IPM isomerase family.</text>
</comment>
<dbReference type="FunFam" id="3.20.19.10:FF:000001">
    <property type="entry name" value="Aconitate hydratase"/>
    <property type="match status" value="1"/>
</dbReference>
<name>G4RNL6_THETK</name>
<dbReference type="eggNOG" id="arCOG01697">
    <property type="taxonomic scope" value="Archaea"/>
</dbReference>
<dbReference type="PRINTS" id="PR00415">
    <property type="entry name" value="ACONITASE"/>
</dbReference>
<dbReference type="InterPro" id="IPR018136">
    <property type="entry name" value="Aconitase_4Fe-4S_BS"/>
</dbReference>
<dbReference type="RefSeq" id="WP_014126417.1">
    <property type="nucleotide sequence ID" value="NC_016070.1"/>
</dbReference>
<dbReference type="InterPro" id="IPR006249">
    <property type="entry name" value="Aconitase/IRP2"/>
</dbReference>
<feature type="domain" description="Aconitase A/isopropylmalate dehydratase small subunit swivel" evidence="8">
    <location>
        <begin position="677"/>
        <end position="804"/>
    </location>
</feature>
<sequence length="879" mass="96563">MPYVKAEAKLSVGPRTYKIYKLRALEAEGYDVSRLPYSIRVLLENVLRNYDGRDIAQEHIDALARWNPKSPEGEVALKVTRVVMQDYTGVPAVVDLATMREIAAKSGRDPSVVNPRVPVDLIIDHSVQVDHWASPQALSLNIRLEIERNRERYVFLKWAQSAFKNLRVFPPGTGIIHQVNLEYLARVVWTEGDTAFFETLVGMDSHTTMINGLGVVGWGVGGVEAEAAMLGEPITIRVPRVVGVRLYGEPRPGVTATDIVLAVTEALRKVNVVDAFVEFFGEGVRKLSVPDRATIANMAPEYGSTVGLFPVDGNTLDYLSATGRPEELIALVKKYYEEQGVFRGVEDAEYSQVVDFDLSAVEPSAAGPTLPWQRRSLQDVPKSFVEFLAQRKKRDKRKAVEIEIGGRRTEFGDGDVAIAAITSCTNTSNPYLLVAAGLVAKKAVEAGLSVPPYVKTSFAPGSRAVEEILRRAGLMPYLEKLGFHVVAYGCTTCIGNSGPLPQPVSKAIKEYDIMAAAVLSGNRNFEGRVHPEIRAAYLASPPLVVAYALAGSVLRDLSREPLGVGKEGKPVYLKDVWPSPEEVNEVVARAMDPKIYIEKYSKIGELVPEWSELKVPSGNLYQWRSDDTYIQPSPLFEGRPTTGDIINARPLLILGDSITTDHISPAGSIPPDSPAGRYLAERGVQQRDFNTFGARRGNWEVMVRGTFWSKGYINKIEGGLEGGYTVKYPEGLKTTVYEAAMMYKREGVPVVVVAGKNYGAGSSRDWAAKGPKLLGVKAVIAESFERIHRSNLTMVGIVPIQLPQGVTVDSLNLKGPETIDIIGLEDLAPGKELTLRIHRPDGRTDELRAKAAVYTWAEVEYIKHGGILPYVLRKLLEKS</sequence>
<dbReference type="HOGENOM" id="CLU_013476_2_1_2"/>